<feature type="transmembrane region" description="Helical" evidence="2">
    <location>
        <begin position="88"/>
        <end position="106"/>
    </location>
</feature>
<feature type="transmembrane region" description="Helical" evidence="2">
    <location>
        <begin position="59"/>
        <end position="82"/>
    </location>
</feature>
<dbReference type="Proteomes" id="UP000184383">
    <property type="component" value="Unassembled WGS sequence"/>
</dbReference>
<reference evidence="4" key="1">
    <citation type="journal article" date="2017" name="Genome Biol.">
        <title>Comparative genomics reveals high biological diversity and specific adaptations in the industrially and medically important fungal genus Aspergillus.</title>
        <authorList>
            <person name="de Vries R.P."/>
            <person name="Riley R."/>
            <person name="Wiebenga A."/>
            <person name="Aguilar-Osorio G."/>
            <person name="Amillis S."/>
            <person name="Uchima C.A."/>
            <person name="Anderluh G."/>
            <person name="Asadollahi M."/>
            <person name="Askin M."/>
            <person name="Barry K."/>
            <person name="Battaglia E."/>
            <person name="Bayram O."/>
            <person name="Benocci T."/>
            <person name="Braus-Stromeyer S.A."/>
            <person name="Caldana C."/>
            <person name="Canovas D."/>
            <person name="Cerqueira G.C."/>
            <person name="Chen F."/>
            <person name="Chen W."/>
            <person name="Choi C."/>
            <person name="Clum A."/>
            <person name="Dos Santos R.A."/>
            <person name="Damasio A.R."/>
            <person name="Diallinas G."/>
            <person name="Emri T."/>
            <person name="Fekete E."/>
            <person name="Flipphi M."/>
            <person name="Freyberg S."/>
            <person name="Gallo A."/>
            <person name="Gournas C."/>
            <person name="Habgood R."/>
            <person name="Hainaut M."/>
            <person name="Harispe M.L."/>
            <person name="Henrissat B."/>
            <person name="Hilden K.S."/>
            <person name="Hope R."/>
            <person name="Hossain A."/>
            <person name="Karabika E."/>
            <person name="Karaffa L."/>
            <person name="Karanyi Z."/>
            <person name="Krasevec N."/>
            <person name="Kuo A."/>
            <person name="Kusch H."/>
            <person name="LaButti K."/>
            <person name="Lagendijk E.L."/>
            <person name="Lapidus A."/>
            <person name="Levasseur A."/>
            <person name="Lindquist E."/>
            <person name="Lipzen A."/>
            <person name="Logrieco A.F."/>
            <person name="MacCabe A."/>
            <person name="Maekelae M.R."/>
            <person name="Malavazi I."/>
            <person name="Melin P."/>
            <person name="Meyer V."/>
            <person name="Mielnichuk N."/>
            <person name="Miskei M."/>
            <person name="Molnar A.P."/>
            <person name="Mule G."/>
            <person name="Ngan C.Y."/>
            <person name="Orejas M."/>
            <person name="Orosz E."/>
            <person name="Ouedraogo J.P."/>
            <person name="Overkamp K.M."/>
            <person name="Park H.-S."/>
            <person name="Perrone G."/>
            <person name="Piumi F."/>
            <person name="Punt P.J."/>
            <person name="Ram A.F."/>
            <person name="Ramon A."/>
            <person name="Rauscher S."/>
            <person name="Record E."/>
            <person name="Riano-Pachon D.M."/>
            <person name="Robert V."/>
            <person name="Roehrig J."/>
            <person name="Ruller R."/>
            <person name="Salamov A."/>
            <person name="Salih N.S."/>
            <person name="Samson R.A."/>
            <person name="Sandor E."/>
            <person name="Sanguinetti M."/>
            <person name="Schuetze T."/>
            <person name="Sepcic K."/>
            <person name="Shelest E."/>
            <person name="Sherlock G."/>
            <person name="Sophianopoulou V."/>
            <person name="Squina F.M."/>
            <person name="Sun H."/>
            <person name="Susca A."/>
            <person name="Todd R.B."/>
            <person name="Tsang A."/>
            <person name="Unkles S.E."/>
            <person name="van de Wiele N."/>
            <person name="van Rossen-Uffink D."/>
            <person name="Oliveira J.V."/>
            <person name="Vesth T.C."/>
            <person name="Visser J."/>
            <person name="Yu J.-H."/>
            <person name="Zhou M."/>
            <person name="Andersen M.R."/>
            <person name="Archer D.B."/>
            <person name="Baker S.E."/>
            <person name="Benoit I."/>
            <person name="Brakhage A.A."/>
            <person name="Braus G.H."/>
            <person name="Fischer R."/>
            <person name="Frisvad J.C."/>
            <person name="Goldman G.H."/>
            <person name="Houbraken J."/>
            <person name="Oakley B."/>
            <person name="Pocsi I."/>
            <person name="Scazzocchio C."/>
            <person name="Seiboth B."/>
            <person name="vanKuyk P.A."/>
            <person name="Wortman J."/>
            <person name="Dyer P.S."/>
            <person name="Grigoriev I.V."/>
        </authorList>
    </citation>
    <scope>NUCLEOTIDE SEQUENCE [LARGE SCALE GENOMIC DNA]</scope>
    <source>
        <strain evidence="4">DTO 134E9</strain>
    </source>
</reference>
<evidence type="ECO:0000256" key="2">
    <source>
        <dbReference type="SAM" id="Phobius"/>
    </source>
</evidence>
<keyword evidence="2" id="KW-0472">Membrane</keyword>
<dbReference type="RefSeq" id="XP_040683227.1">
    <property type="nucleotide sequence ID" value="XM_040831730.1"/>
</dbReference>
<gene>
    <name evidence="3" type="ORF">ASPWEDRAFT_177861</name>
</gene>
<dbReference type="GeneID" id="63747578"/>
<keyword evidence="4" id="KW-1185">Reference proteome</keyword>
<dbReference type="EMBL" id="KV878221">
    <property type="protein sequence ID" value="OJJ29550.1"/>
    <property type="molecule type" value="Genomic_DNA"/>
</dbReference>
<feature type="transmembrane region" description="Helical" evidence="2">
    <location>
        <begin position="127"/>
        <end position="151"/>
    </location>
</feature>
<keyword evidence="2" id="KW-1133">Transmembrane helix</keyword>
<name>A0A1L9R3R9_ASPWE</name>
<evidence type="ECO:0000256" key="1">
    <source>
        <dbReference type="SAM" id="MobiDB-lite"/>
    </source>
</evidence>
<evidence type="ECO:0000313" key="4">
    <source>
        <dbReference type="Proteomes" id="UP000184383"/>
    </source>
</evidence>
<sequence>MPDTKRMRKTDIGIKQPGTPDMGLQAQSGPPAPREISSTNSSETIAYQGLQHLHHTINFIGLAVGVLALVVLTAHQLCVAPLTNRLDAIEVLLGSAVIYAFASIVWDGLLSWKLAYPDPQTHRRLALAMVPFCMLCVAVGMFLIGCLLWYAERSENQSAAYFLGFQLVACSCLAVGFTLQLVAPGRRVL</sequence>
<protein>
    <submittedName>
        <fullName evidence="3">Uncharacterized protein</fullName>
    </submittedName>
</protein>
<dbReference type="VEuPathDB" id="FungiDB:ASPWEDRAFT_177861"/>
<feature type="transmembrane region" description="Helical" evidence="2">
    <location>
        <begin position="163"/>
        <end position="183"/>
    </location>
</feature>
<dbReference type="AlphaFoldDB" id="A0A1L9R3R9"/>
<evidence type="ECO:0000313" key="3">
    <source>
        <dbReference type="EMBL" id="OJJ29550.1"/>
    </source>
</evidence>
<keyword evidence="2" id="KW-0812">Transmembrane</keyword>
<accession>A0A1L9R3R9</accession>
<feature type="region of interest" description="Disordered" evidence="1">
    <location>
        <begin position="1"/>
        <end position="38"/>
    </location>
</feature>
<proteinExistence type="predicted"/>
<organism evidence="3 4">
    <name type="scientific">Aspergillus wentii DTO 134E9</name>
    <dbReference type="NCBI Taxonomy" id="1073089"/>
    <lineage>
        <taxon>Eukaryota</taxon>
        <taxon>Fungi</taxon>
        <taxon>Dikarya</taxon>
        <taxon>Ascomycota</taxon>
        <taxon>Pezizomycotina</taxon>
        <taxon>Eurotiomycetes</taxon>
        <taxon>Eurotiomycetidae</taxon>
        <taxon>Eurotiales</taxon>
        <taxon>Aspergillaceae</taxon>
        <taxon>Aspergillus</taxon>
        <taxon>Aspergillus subgen. Cremei</taxon>
    </lineage>
</organism>